<dbReference type="VEuPathDB" id="FungiDB:ASPVEDRAFT_512838"/>
<reference evidence="2" key="1">
    <citation type="journal article" date="2017" name="Genome Biol.">
        <title>Comparative genomics reveals high biological diversity and specific adaptations in the industrially and medically important fungal genus Aspergillus.</title>
        <authorList>
            <person name="de Vries R.P."/>
            <person name="Riley R."/>
            <person name="Wiebenga A."/>
            <person name="Aguilar-Osorio G."/>
            <person name="Amillis S."/>
            <person name="Uchima C.A."/>
            <person name="Anderluh G."/>
            <person name="Asadollahi M."/>
            <person name="Askin M."/>
            <person name="Barry K."/>
            <person name="Battaglia E."/>
            <person name="Bayram O."/>
            <person name="Benocci T."/>
            <person name="Braus-Stromeyer S.A."/>
            <person name="Caldana C."/>
            <person name="Canovas D."/>
            <person name="Cerqueira G.C."/>
            <person name="Chen F."/>
            <person name="Chen W."/>
            <person name="Choi C."/>
            <person name="Clum A."/>
            <person name="Dos Santos R.A."/>
            <person name="Damasio A.R."/>
            <person name="Diallinas G."/>
            <person name="Emri T."/>
            <person name="Fekete E."/>
            <person name="Flipphi M."/>
            <person name="Freyberg S."/>
            <person name="Gallo A."/>
            <person name="Gournas C."/>
            <person name="Habgood R."/>
            <person name="Hainaut M."/>
            <person name="Harispe M.L."/>
            <person name="Henrissat B."/>
            <person name="Hilden K.S."/>
            <person name="Hope R."/>
            <person name="Hossain A."/>
            <person name="Karabika E."/>
            <person name="Karaffa L."/>
            <person name="Karanyi Z."/>
            <person name="Krasevec N."/>
            <person name="Kuo A."/>
            <person name="Kusch H."/>
            <person name="LaButti K."/>
            <person name="Lagendijk E.L."/>
            <person name="Lapidus A."/>
            <person name="Levasseur A."/>
            <person name="Lindquist E."/>
            <person name="Lipzen A."/>
            <person name="Logrieco A.F."/>
            <person name="MacCabe A."/>
            <person name="Maekelae M.R."/>
            <person name="Malavazi I."/>
            <person name="Melin P."/>
            <person name="Meyer V."/>
            <person name="Mielnichuk N."/>
            <person name="Miskei M."/>
            <person name="Molnar A.P."/>
            <person name="Mule G."/>
            <person name="Ngan C.Y."/>
            <person name="Orejas M."/>
            <person name="Orosz E."/>
            <person name="Ouedraogo J.P."/>
            <person name="Overkamp K.M."/>
            <person name="Park H.-S."/>
            <person name="Perrone G."/>
            <person name="Piumi F."/>
            <person name="Punt P.J."/>
            <person name="Ram A.F."/>
            <person name="Ramon A."/>
            <person name="Rauscher S."/>
            <person name="Record E."/>
            <person name="Riano-Pachon D.M."/>
            <person name="Robert V."/>
            <person name="Roehrig J."/>
            <person name="Ruller R."/>
            <person name="Salamov A."/>
            <person name="Salih N.S."/>
            <person name="Samson R.A."/>
            <person name="Sandor E."/>
            <person name="Sanguinetti M."/>
            <person name="Schuetze T."/>
            <person name="Sepcic K."/>
            <person name="Shelest E."/>
            <person name="Sherlock G."/>
            <person name="Sophianopoulou V."/>
            <person name="Squina F.M."/>
            <person name="Sun H."/>
            <person name="Susca A."/>
            <person name="Todd R.B."/>
            <person name="Tsang A."/>
            <person name="Unkles S.E."/>
            <person name="van de Wiele N."/>
            <person name="van Rossen-Uffink D."/>
            <person name="Oliveira J.V."/>
            <person name="Vesth T.C."/>
            <person name="Visser J."/>
            <person name="Yu J.-H."/>
            <person name="Zhou M."/>
            <person name="Andersen M.R."/>
            <person name="Archer D.B."/>
            <person name="Baker S.E."/>
            <person name="Benoit I."/>
            <person name="Brakhage A.A."/>
            <person name="Braus G.H."/>
            <person name="Fischer R."/>
            <person name="Frisvad J.C."/>
            <person name="Goldman G.H."/>
            <person name="Houbraken J."/>
            <person name="Oakley B."/>
            <person name="Pocsi I."/>
            <person name="Scazzocchio C."/>
            <person name="Seiboth B."/>
            <person name="vanKuyk P.A."/>
            <person name="Wortman J."/>
            <person name="Dyer P.S."/>
            <person name="Grigoriev I.V."/>
        </authorList>
    </citation>
    <scope>NUCLEOTIDE SEQUENCE [LARGE SCALE GENOMIC DNA]</scope>
    <source>
        <strain evidence="2">CBS 583.65</strain>
    </source>
</reference>
<protein>
    <submittedName>
        <fullName evidence="1">Uncharacterized protein</fullName>
    </submittedName>
</protein>
<dbReference type="GeneID" id="63729961"/>
<evidence type="ECO:0000313" key="2">
    <source>
        <dbReference type="Proteomes" id="UP000184073"/>
    </source>
</evidence>
<name>A0A1L9PD20_ASPVE</name>
<dbReference type="EMBL" id="KV878126">
    <property type="protein sequence ID" value="OJI99391.1"/>
    <property type="molecule type" value="Genomic_DNA"/>
</dbReference>
<accession>A0A1L9PD20</accession>
<sequence length="196" mass="21799">MIRAEFADYELSNAGGERKLTAKGRERVKPEEREEEEEGRTMFFEKLQWKLLRRVAAGDLNKRTSGHQCLGLAVARRLASESQSNNNGVTRGCTLLPCCAVFCFNPGDCRGINHEATAQSQHLQWADEHKAGATTGPEPRIRPTSESRGSCTWVCATRLANGSHPVNSIQAERIIGYCHALYRRTTSRGKEACLVH</sequence>
<organism evidence="1 2">
    <name type="scientific">Aspergillus versicolor CBS 583.65</name>
    <dbReference type="NCBI Taxonomy" id="1036611"/>
    <lineage>
        <taxon>Eukaryota</taxon>
        <taxon>Fungi</taxon>
        <taxon>Dikarya</taxon>
        <taxon>Ascomycota</taxon>
        <taxon>Pezizomycotina</taxon>
        <taxon>Eurotiomycetes</taxon>
        <taxon>Eurotiomycetidae</taxon>
        <taxon>Eurotiales</taxon>
        <taxon>Aspergillaceae</taxon>
        <taxon>Aspergillus</taxon>
        <taxon>Aspergillus subgen. Nidulantes</taxon>
    </lineage>
</organism>
<proteinExistence type="predicted"/>
<dbReference type="RefSeq" id="XP_040665154.1">
    <property type="nucleotide sequence ID" value="XM_040814450.1"/>
</dbReference>
<keyword evidence="2" id="KW-1185">Reference proteome</keyword>
<dbReference type="AlphaFoldDB" id="A0A1L9PD20"/>
<gene>
    <name evidence="1" type="ORF">ASPVEDRAFT_512838</name>
</gene>
<dbReference type="Proteomes" id="UP000184073">
    <property type="component" value="Unassembled WGS sequence"/>
</dbReference>
<evidence type="ECO:0000313" key="1">
    <source>
        <dbReference type="EMBL" id="OJI99391.1"/>
    </source>
</evidence>